<dbReference type="AlphaFoldDB" id="A0A495IN79"/>
<dbReference type="Proteomes" id="UP000280008">
    <property type="component" value="Unassembled WGS sequence"/>
</dbReference>
<reference evidence="1 2" key="1">
    <citation type="submission" date="2018-10" db="EMBL/GenBank/DDBJ databases">
        <title>Sequencing the genomes of 1000 actinobacteria strains.</title>
        <authorList>
            <person name="Klenk H.-P."/>
        </authorList>
    </citation>
    <scope>NUCLEOTIDE SEQUENCE [LARGE SCALE GENOMIC DNA]</scope>
    <source>
        <strain evidence="1 2">DSM 17894</strain>
    </source>
</reference>
<sequence>MDRYQRQFVREAKSDISELIAQCEAMPAHDWANPPAIESIPHDQLGARADIDSFENEAEAEIIIRSSVGGSASLAFFIPYLWRHRH</sequence>
<dbReference type="OrthoDB" id="5121318at2"/>
<proteinExistence type="predicted"/>
<evidence type="ECO:0000313" key="2">
    <source>
        <dbReference type="Proteomes" id="UP000280008"/>
    </source>
</evidence>
<accession>A0A495IN79</accession>
<comment type="caution">
    <text evidence="1">The sequence shown here is derived from an EMBL/GenBank/DDBJ whole genome shotgun (WGS) entry which is preliminary data.</text>
</comment>
<evidence type="ECO:0000313" key="1">
    <source>
        <dbReference type="EMBL" id="RKR76575.1"/>
    </source>
</evidence>
<dbReference type="RefSeq" id="WP_121371534.1">
    <property type="nucleotide sequence ID" value="NZ_RBKS01000001.1"/>
</dbReference>
<gene>
    <name evidence="1" type="ORF">C8E83_3752</name>
</gene>
<dbReference type="EMBL" id="RBKS01000001">
    <property type="protein sequence ID" value="RKR76575.1"/>
    <property type="molecule type" value="Genomic_DNA"/>
</dbReference>
<keyword evidence="2" id="KW-1185">Reference proteome</keyword>
<organism evidence="1 2">
    <name type="scientific">Frondihabitans australicus</name>
    <dbReference type="NCBI Taxonomy" id="386892"/>
    <lineage>
        <taxon>Bacteria</taxon>
        <taxon>Bacillati</taxon>
        <taxon>Actinomycetota</taxon>
        <taxon>Actinomycetes</taxon>
        <taxon>Micrococcales</taxon>
        <taxon>Microbacteriaceae</taxon>
        <taxon>Frondihabitans</taxon>
    </lineage>
</organism>
<name>A0A495IN79_9MICO</name>
<protein>
    <submittedName>
        <fullName evidence="1">Uncharacterized protein</fullName>
    </submittedName>
</protein>